<keyword evidence="4" id="KW-1185">Reference proteome</keyword>
<reference evidence="3 4" key="1">
    <citation type="submission" date="2019-05" db="EMBL/GenBank/DDBJ databases">
        <title>Another draft genome of Portunus trituberculatus and its Hox gene families provides insights of decapod evolution.</title>
        <authorList>
            <person name="Jeong J.-H."/>
            <person name="Song I."/>
            <person name="Kim S."/>
            <person name="Choi T."/>
            <person name="Kim D."/>
            <person name="Ryu S."/>
            <person name="Kim W."/>
        </authorList>
    </citation>
    <scope>NUCLEOTIDE SEQUENCE [LARGE SCALE GENOMIC DNA]</scope>
    <source>
        <tissue evidence="3">Muscle</tissue>
    </source>
</reference>
<dbReference type="AlphaFoldDB" id="A0A5B7ELG3"/>
<evidence type="ECO:0000313" key="4">
    <source>
        <dbReference type="Proteomes" id="UP000324222"/>
    </source>
</evidence>
<organism evidence="3 4">
    <name type="scientific">Portunus trituberculatus</name>
    <name type="common">Swimming crab</name>
    <name type="synonym">Neptunus trituberculatus</name>
    <dbReference type="NCBI Taxonomy" id="210409"/>
    <lineage>
        <taxon>Eukaryota</taxon>
        <taxon>Metazoa</taxon>
        <taxon>Ecdysozoa</taxon>
        <taxon>Arthropoda</taxon>
        <taxon>Crustacea</taxon>
        <taxon>Multicrustacea</taxon>
        <taxon>Malacostraca</taxon>
        <taxon>Eumalacostraca</taxon>
        <taxon>Eucarida</taxon>
        <taxon>Decapoda</taxon>
        <taxon>Pleocyemata</taxon>
        <taxon>Brachyura</taxon>
        <taxon>Eubrachyura</taxon>
        <taxon>Portunoidea</taxon>
        <taxon>Portunidae</taxon>
        <taxon>Portuninae</taxon>
        <taxon>Portunus</taxon>
    </lineage>
</organism>
<gene>
    <name evidence="3" type="ORF">E2C01_027370</name>
</gene>
<keyword evidence="1" id="KW-0472">Membrane</keyword>
<evidence type="ECO:0000256" key="2">
    <source>
        <dbReference type="SAM" id="SignalP"/>
    </source>
</evidence>
<feature type="signal peptide" evidence="2">
    <location>
        <begin position="1"/>
        <end position="28"/>
    </location>
</feature>
<protein>
    <submittedName>
        <fullName evidence="3">Uncharacterized protein</fullName>
    </submittedName>
</protein>
<comment type="caution">
    <text evidence="3">The sequence shown here is derived from an EMBL/GenBank/DDBJ whole genome shotgun (WGS) entry which is preliminary data.</text>
</comment>
<keyword evidence="1" id="KW-0812">Transmembrane</keyword>
<dbReference type="Proteomes" id="UP000324222">
    <property type="component" value="Unassembled WGS sequence"/>
</dbReference>
<sequence>MTFQMRCGSAVVVTGLVMVLVAVVVSEAWEPVASLFEAGERLRTMQASVRWMRGGDAYLSAASTFRSPSRRMEVRAPGSLSSLKKQRNLHNVVWERAMGHTRQLFFGSLSLISLALLTFGGILFDVVGGALSKRSGEAKETVLPGLGLLGDALNNLTEVALNAITIYLYREESPDCSERLLCESSQQAGQRGLLDSLVNYLTGLFVSLFLPEHPLSRSLEAMRAGRRSDDCVGLYPHCSVKL</sequence>
<feature type="transmembrane region" description="Helical" evidence="1">
    <location>
        <begin position="104"/>
        <end position="124"/>
    </location>
</feature>
<accession>A0A5B7ELG3</accession>
<evidence type="ECO:0000313" key="3">
    <source>
        <dbReference type="EMBL" id="MPC33999.1"/>
    </source>
</evidence>
<dbReference type="Pfam" id="PF07841">
    <property type="entry name" value="DM4_12"/>
    <property type="match status" value="1"/>
</dbReference>
<proteinExistence type="predicted"/>
<evidence type="ECO:0000256" key="1">
    <source>
        <dbReference type="SAM" id="Phobius"/>
    </source>
</evidence>
<dbReference type="OrthoDB" id="6354690at2759"/>
<feature type="chain" id="PRO_5022771945" evidence="2">
    <location>
        <begin position="29"/>
        <end position="242"/>
    </location>
</feature>
<dbReference type="EMBL" id="VSRR010002959">
    <property type="protein sequence ID" value="MPC33999.1"/>
    <property type="molecule type" value="Genomic_DNA"/>
</dbReference>
<keyword evidence="1" id="KW-1133">Transmembrane helix</keyword>
<dbReference type="InterPro" id="IPR006631">
    <property type="entry name" value="DM4_12"/>
</dbReference>
<name>A0A5B7ELG3_PORTR</name>
<keyword evidence="2" id="KW-0732">Signal</keyword>